<dbReference type="Proteomes" id="UP000244092">
    <property type="component" value="Unassembled WGS sequence"/>
</dbReference>
<proteinExistence type="predicted"/>
<dbReference type="EMBL" id="QBKU01000002">
    <property type="protein sequence ID" value="PTX75279.1"/>
    <property type="molecule type" value="Genomic_DNA"/>
</dbReference>
<organism evidence="1 2">
    <name type="scientific">Sulfitobacter mediterraneus</name>
    <dbReference type="NCBI Taxonomy" id="83219"/>
    <lineage>
        <taxon>Bacteria</taxon>
        <taxon>Pseudomonadati</taxon>
        <taxon>Pseudomonadota</taxon>
        <taxon>Alphaproteobacteria</taxon>
        <taxon>Rhodobacterales</taxon>
        <taxon>Roseobacteraceae</taxon>
        <taxon>Sulfitobacter</taxon>
    </lineage>
</organism>
<name>A0A2T6CIF3_9RHOB</name>
<comment type="caution">
    <text evidence="1">The sequence shown here is derived from an EMBL/GenBank/DDBJ whole genome shotgun (WGS) entry which is preliminary data.</text>
</comment>
<gene>
    <name evidence="1" type="ORF">C8N31_102384</name>
</gene>
<accession>A0A2T6CIF3</accession>
<evidence type="ECO:0000313" key="1">
    <source>
        <dbReference type="EMBL" id="PTX75279.1"/>
    </source>
</evidence>
<protein>
    <submittedName>
        <fullName evidence="1">Uncharacterized protein</fullName>
    </submittedName>
</protein>
<dbReference type="AlphaFoldDB" id="A0A2T6CIF3"/>
<dbReference type="RefSeq" id="WP_107992348.1">
    <property type="nucleotide sequence ID" value="NZ_QBKU01000002.1"/>
</dbReference>
<reference evidence="1 2" key="1">
    <citation type="submission" date="2018-04" db="EMBL/GenBank/DDBJ databases">
        <title>Genomic Encyclopedia of Archaeal and Bacterial Type Strains, Phase II (KMG-II): from individual species to whole genera.</title>
        <authorList>
            <person name="Goeker M."/>
        </authorList>
    </citation>
    <scope>NUCLEOTIDE SEQUENCE [LARGE SCALE GENOMIC DNA]</scope>
    <source>
        <strain evidence="1 2">DSM 12244</strain>
    </source>
</reference>
<evidence type="ECO:0000313" key="2">
    <source>
        <dbReference type="Proteomes" id="UP000244092"/>
    </source>
</evidence>
<sequence>MKRLYFSFAVVLLVASYVSYYRFYDEMYWPGSAHERIQSAARAIQENGKTVGGCYSSQNALNIADKAPEALKACLLLIEPIGEFIEEHPREYIKRFYRAQQGGRVCEITLSTTWNEQRIVGSDCYYGLFEGSSYEGTGMTDDPFG</sequence>